<feature type="region of interest" description="Disordered" evidence="4">
    <location>
        <begin position="1"/>
        <end position="22"/>
    </location>
</feature>
<keyword evidence="7" id="KW-1185">Reference proteome</keyword>
<dbReference type="SUPFAM" id="SSF75632">
    <property type="entry name" value="Cullin homology domain"/>
    <property type="match status" value="1"/>
</dbReference>
<evidence type="ECO:0000256" key="3">
    <source>
        <dbReference type="RuleBase" id="RU003829"/>
    </source>
</evidence>
<dbReference type="InterPro" id="IPR036388">
    <property type="entry name" value="WH-like_DNA-bd_sf"/>
</dbReference>
<reference evidence="6 7" key="1">
    <citation type="submission" date="2019-01" db="EMBL/GenBank/DDBJ databases">
        <title>Nuclear Genome Assembly of the Microalgal Biofuel strain Nannochloropsis salina CCMP1776.</title>
        <authorList>
            <person name="Hovde B."/>
        </authorList>
    </citation>
    <scope>NUCLEOTIDE SEQUENCE [LARGE SCALE GENOMIC DNA]</scope>
    <source>
        <strain evidence="6 7">CCMP1776</strain>
    </source>
</reference>
<organism evidence="6 7">
    <name type="scientific">Nannochloropsis salina CCMP1776</name>
    <dbReference type="NCBI Taxonomy" id="1027361"/>
    <lineage>
        <taxon>Eukaryota</taxon>
        <taxon>Sar</taxon>
        <taxon>Stramenopiles</taxon>
        <taxon>Ochrophyta</taxon>
        <taxon>Eustigmatophyceae</taxon>
        <taxon>Eustigmatales</taxon>
        <taxon>Monodopsidaceae</taxon>
        <taxon>Microchloropsis</taxon>
        <taxon>Microchloropsis salina</taxon>
    </lineage>
</organism>
<comment type="similarity">
    <text evidence="1 2 3">Belongs to the cullin family.</text>
</comment>
<dbReference type="Gene3D" id="3.30.230.130">
    <property type="entry name" value="Cullin, Chain C, Domain 2"/>
    <property type="match status" value="1"/>
</dbReference>
<dbReference type="GO" id="GO:0031625">
    <property type="term" value="F:ubiquitin protein ligase binding"/>
    <property type="evidence" value="ECO:0007669"/>
    <property type="project" value="InterPro"/>
</dbReference>
<feature type="compositionally biased region" description="Low complexity" evidence="4">
    <location>
        <begin position="450"/>
        <end position="482"/>
    </location>
</feature>
<dbReference type="InterPro" id="IPR059120">
    <property type="entry name" value="Cullin-like_AB"/>
</dbReference>
<feature type="compositionally biased region" description="Polar residues" evidence="4">
    <location>
        <begin position="593"/>
        <end position="607"/>
    </location>
</feature>
<dbReference type="InterPro" id="IPR036390">
    <property type="entry name" value="WH_DNA-bd_sf"/>
</dbReference>
<feature type="domain" description="Cullin family profile" evidence="5">
    <location>
        <begin position="612"/>
        <end position="849"/>
    </location>
</feature>
<evidence type="ECO:0000256" key="4">
    <source>
        <dbReference type="SAM" id="MobiDB-lite"/>
    </source>
</evidence>
<dbReference type="OrthoDB" id="27073at2759"/>
<dbReference type="PROSITE" id="PS50069">
    <property type="entry name" value="CULLIN_2"/>
    <property type="match status" value="1"/>
</dbReference>
<evidence type="ECO:0000259" key="5">
    <source>
        <dbReference type="PROSITE" id="PS50069"/>
    </source>
</evidence>
<dbReference type="SMART" id="SM00884">
    <property type="entry name" value="Cullin_Nedd8"/>
    <property type="match status" value="1"/>
</dbReference>
<dbReference type="InterPro" id="IPR045093">
    <property type="entry name" value="Cullin"/>
</dbReference>
<dbReference type="SUPFAM" id="SSF46785">
    <property type="entry name" value="Winged helix' DNA-binding domain"/>
    <property type="match status" value="1"/>
</dbReference>
<dbReference type="PANTHER" id="PTHR11932">
    <property type="entry name" value="CULLIN"/>
    <property type="match status" value="1"/>
</dbReference>
<feature type="region of interest" description="Disordered" evidence="4">
    <location>
        <begin position="580"/>
        <end position="608"/>
    </location>
</feature>
<dbReference type="Pfam" id="PF10557">
    <property type="entry name" value="Cullin_Nedd8"/>
    <property type="match status" value="1"/>
</dbReference>
<dbReference type="Pfam" id="PF26557">
    <property type="entry name" value="Cullin_AB"/>
    <property type="match status" value="1"/>
</dbReference>
<dbReference type="Pfam" id="PF00888">
    <property type="entry name" value="Cullin"/>
    <property type="match status" value="2"/>
</dbReference>
<sequence length="1023" mass="112381">MSSRITRSSSGGGVSSPPSLSFSERAGVAGPLEASPVGPRCAGGSNSTLAIRFQIQDKEQVDALWERVRIEVLDPLEAALANFDPRATEVVRKKYYEVYSSVYHVVNDPNRDDLDRHPLILTKHLETLTSYLERVTLPSLAAAHDGYLLRAVGEQWGRYVVLNNWLHKLLIFVERSYLGRQPGKVGLKERGLRQFSKVVFSRSGQGRLLPLVLAIDNVVTRWRSQGEGENGGGAGGRTGPTVDADEKEACRACVELLVETGVTMELKDRLLASARKYFAGRAALWMGGLGGPEEGGREDAGRVGWYMRRVETALLHEEGLLREFDLSRALGEESLVVAVQELVQAHGESVVTREVGGCAWLLRQRRYEELGLMYRLFRREMLTVAAAQAAASAAAAVAVKEMSAQAAAAAAAALGGPSQGHDTPPSTPPSVSYRSRTSSTPHAPPPHPSFSPASPELASLSTLSLTPGPLTPADPSASASPPSLVPTHSSSSEHPLLDRMGVILEAHVISLGEALQEDRNARLAKDRRLEAHDPLYIEALLEMHAEYVELTTSVLGAHRVFKSRLHAAFVAILNDQTSKTTASSASRHLPRQARTQGSRPLRSNLSLRGQEEKPRLITSACDRLLRVGGTREEAKVKEILGLVLYLRDKDFFEGCYRTELMRRLLANRYEEGAEKSAIARLRVEHGVHYAQHSQRMLNETATSKELVHSFLHSYPPALTLRRESCVDFSVTVMAQGGWPVPAAFAQFSCRPPSVLVSYMECFSSFYLGLDIGRGKKLDWVLREGLLVVQATYPSSSGGSRRFEVSSNPHMLLPLLAFSIDESKSLSLAALQERTGMTKGNLDIVLGELRKAGFLRMETRKGGREGGGEGAATRASSAFLVPRDESSEQRAVPSSSSSSSSSSPSSSASASFSDTVYVSLIPDFRSKHKRLTILPKKMEEDKERGISEDVIKDRTLKCQAILVRVMKLKKCMAYRELVVEVVRQCQHAHFTPDVSFVRRVVEGLIDTEYLRRAEEKRDWLEYIA</sequence>
<evidence type="ECO:0000256" key="2">
    <source>
        <dbReference type="PROSITE-ProRule" id="PRU00330"/>
    </source>
</evidence>
<name>A0A4D9CYY7_9STRA</name>
<evidence type="ECO:0000313" key="6">
    <source>
        <dbReference type="EMBL" id="TFJ84602.1"/>
    </source>
</evidence>
<dbReference type="SUPFAM" id="SSF74788">
    <property type="entry name" value="Cullin repeat-like"/>
    <property type="match status" value="1"/>
</dbReference>
<accession>A0A4D9CYY7</accession>
<dbReference type="InterPro" id="IPR016158">
    <property type="entry name" value="Cullin_homology"/>
</dbReference>
<dbReference type="EMBL" id="SDOX01000018">
    <property type="protein sequence ID" value="TFJ84602.1"/>
    <property type="molecule type" value="Genomic_DNA"/>
</dbReference>
<protein>
    <recommendedName>
        <fullName evidence="5">Cullin family profile domain-containing protein</fullName>
    </recommendedName>
</protein>
<dbReference type="InterPro" id="IPR019559">
    <property type="entry name" value="Cullin_neddylation_domain"/>
</dbReference>
<feature type="region of interest" description="Disordered" evidence="4">
    <location>
        <begin position="415"/>
        <end position="493"/>
    </location>
</feature>
<dbReference type="InterPro" id="IPR001373">
    <property type="entry name" value="Cullin_N"/>
</dbReference>
<dbReference type="Proteomes" id="UP000355283">
    <property type="component" value="Unassembled WGS sequence"/>
</dbReference>
<dbReference type="SMART" id="SM00182">
    <property type="entry name" value="CULLIN"/>
    <property type="match status" value="1"/>
</dbReference>
<comment type="caution">
    <text evidence="6">The sequence shown here is derived from an EMBL/GenBank/DDBJ whole genome shotgun (WGS) entry which is preliminary data.</text>
</comment>
<dbReference type="Gene3D" id="1.20.1310.10">
    <property type="entry name" value="Cullin Repeats"/>
    <property type="match status" value="4"/>
</dbReference>
<evidence type="ECO:0000256" key="1">
    <source>
        <dbReference type="ARBA" id="ARBA00006019"/>
    </source>
</evidence>
<dbReference type="GO" id="GO:0006511">
    <property type="term" value="P:ubiquitin-dependent protein catabolic process"/>
    <property type="evidence" value="ECO:0007669"/>
    <property type="project" value="InterPro"/>
</dbReference>
<feature type="region of interest" description="Disordered" evidence="4">
    <location>
        <begin position="858"/>
        <end position="909"/>
    </location>
</feature>
<dbReference type="AlphaFoldDB" id="A0A4D9CYY7"/>
<dbReference type="InterPro" id="IPR016159">
    <property type="entry name" value="Cullin_repeat-like_dom_sf"/>
</dbReference>
<gene>
    <name evidence="6" type="ORF">NSK_004067</name>
</gene>
<dbReference type="Gene3D" id="1.10.10.10">
    <property type="entry name" value="Winged helix-like DNA-binding domain superfamily/Winged helix DNA-binding domain"/>
    <property type="match status" value="1"/>
</dbReference>
<proteinExistence type="inferred from homology"/>
<evidence type="ECO:0000313" key="7">
    <source>
        <dbReference type="Proteomes" id="UP000355283"/>
    </source>
</evidence>
<dbReference type="InterPro" id="IPR036317">
    <property type="entry name" value="Cullin_homology_sf"/>
</dbReference>
<feature type="compositionally biased region" description="Low complexity" evidence="4">
    <location>
        <begin position="892"/>
        <end position="909"/>
    </location>
</feature>